<name>A0A4Y2K1W6_ARAVE</name>
<keyword evidence="2" id="KW-1185">Reference proteome</keyword>
<dbReference type="EMBL" id="BGPR01004166">
    <property type="protein sequence ID" value="GBM96673.1"/>
    <property type="molecule type" value="Genomic_DNA"/>
</dbReference>
<dbReference type="PANTHER" id="PTHR46060:SF1">
    <property type="entry name" value="MARINER MOS1 TRANSPOSASE-LIKE PROTEIN"/>
    <property type="match status" value="1"/>
</dbReference>
<dbReference type="InterPro" id="IPR052709">
    <property type="entry name" value="Transposase-MT_Hybrid"/>
</dbReference>
<gene>
    <name evidence="1" type="ORF">AVEN_69282_1</name>
</gene>
<comment type="caution">
    <text evidence="1">The sequence shown here is derived from an EMBL/GenBank/DDBJ whole genome shotgun (WGS) entry which is preliminary data.</text>
</comment>
<sequence>MDSSRSEQRAVIKFLRAEGDYASQIYSRMEEVYGEQSLVRCIIFRWCQSDETGCVNIKDLQRPGQAHVATNNATISAVNELIRQDSRIATREIAVDLSISKGTVPQKAWLWQSLCTVGAKASVRESEDGENGCLPDPVVSTLKPSTPFLRAGISVFMSMAIIYSCTVPHEL</sequence>
<evidence type="ECO:0000313" key="2">
    <source>
        <dbReference type="Proteomes" id="UP000499080"/>
    </source>
</evidence>
<dbReference type="Proteomes" id="UP000499080">
    <property type="component" value="Unassembled WGS sequence"/>
</dbReference>
<proteinExistence type="predicted"/>
<dbReference type="AlphaFoldDB" id="A0A4Y2K1W6"/>
<evidence type="ECO:0008006" key="3">
    <source>
        <dbReference type="Google" id="ProtNLM"/>
    </source>
</evidence>
<organism evidence="1 2">
    <name type="scientific">Araneus ventricosus</name>
    <name type="common">Orbweaver spider</name>
    <name type="synonym">Epeira ventricosa</name>
    <dbReference type="NCBI Taxonomy" id="182803"/>
    <lineage>
        <taxon>Eukaryota</taxon>
        <taxon>Metazoa</taxon>
        <taxon>Ecdysozoa</taxon>
        <taxon>Arthropoda</taxon>
        <taxon>Chelicerata</taxon>
        <taxon>Arachnida</taxon>
        <taxon>Araneae</taxon>
        <taxon>Araneomorphae</taxon>
        <taxon>Entelegynae</taxon>
        <taxon>Araneoidea</taxon>
        <taxon>Araneidae</taxon>
        <taxon>Araneus</taxon>
    </lineage>
</organism>
<dbReference type="PANTHER" id="PTHR46060">
    <property type="entry name" value="MARINER MOS1 TRANSPOSASE-LIKE PROTEIN"/>
    <property type="match status" value="1"/>
</dbReference>
<reference evidence="1 2" key="1">
    <citation type="journal article" date="2019" name="Sci. Rep.">
        <title>Orb-weaving spider Araneus ventricosus genome elucidates the spidroin gene catalogue.</title>
        <authorList>
            <person name="Kono N."/>
            <person name="Nakamura H."/>
            <person name="Ohtoshi R."/>
            <person name="Moran D.A.P."/>
            <person name="Shinohara A."/>
            <person name="Yoshida Y."/>
            <person name="Fujiwara M."/>
            <person name="Mori M."/>
            <person name="Tomita M."/>
            <person name="Arakawa K."/>
        </authorList>
    </citation>
    <scope>NUCLEOTIDE SEQUENCE [LARGE SCALE GENOMIC DNA]</scope>
</reference>
<protein>
    <recommendedName>
        <fullName evidence="3">Mos1 transposase HTH domain-containing protein</fullName>
    </recommendedName>
</protein>
<dbReference type="OrthoDB" id="6118231at2759"/>
<accession>A0A4Y2K1W6</accession>
<evidence type="ECO:0000313" key="1">
    <source>
        <dbReference type="EMBL" id="GBM96673.1"/>
    </source>
</evidence>